<evidence type="ECO:0000313" key="5">
    <source>
        <dbReference type="RefSeq" id="XP_036359214.1"/>
    </source>
</evidence>
<dbReference type="InterPro" id="IPR015915">
    <property type="entry name" value="Kelch-typ_b-propeller"/>
</dbReference>
<dbReference type="Gene3D" id="2.120.10.80">
    <property type="entry name" value="Kelch-type beta propeller"/>
    <property type="match status" value="2"/>
</dbReference>
<dbReference type="Gene3D" id="3.30.710.10">
    <property type="entry name" value="Potassium Channel Kv1.1, Chain A"/>
    <property type="match status" value="1"/>
</dbReference>
<evidence type="ECO:0000259" key="3">
    <source>
        <dbReference type="PROSITE" id="PS50097"/>
    </source>
</evidence>
<dbReference type="Gene3D" id="1.25.40.420">
    <property type="match status" value="1"/>
</dbReference>
<keyword evidence="1" id="KW-0880">Kelch repeat</keyword>
<dbReference type="InterPro" id="IPR011705">
    <property type="entry name" value="BACK"/>
</dbReference>
<evidence type="ECO:0000256" key="1">
    <source>
        <dbReference type="ARBA" id="ARBA00022441"/>
    </source>
</evidence>
<dbReference type="RefSeq" id="XP_036359214.1">
    <property type="nucleotide sequence ID" value="XM_036503321.1"/>
</dbReference>
<dbReference type="SMART" id="SM00612">
    <property type="entry name" value="Kelch"/>
    <property type="match status" value="6"/>
</dbReference>
<reference evidence="5" key="1">
    <citation type="submission" date="2025-08" db="UniProtKB">
        <authorList>
            <consortium name="RefSeq"/>
        </authorList>
    </citation>
    <scope>IDENTIFICATION</scope>
</reference>
<protein>
    <submittedName>
        <fullName evidence="5">Kelch-like protein 10</fullName>
    </submittedName>
</protein>
<dbReference type="SUPFAM" id="SSF54695">
    <property type="entry name" value="POZ domain"/>
    <property type="match status" value="1"/>
</dbReference>
<dbReference type="FunFam" id="1.25.40.420:FF:000001">
    <property type="entry name" value="Kelch-like family member 12"/>
    <property type="match status" value="1"/>
</dbReference>
<dbReference type="Pfam" id="PF00651">
    <property type="entry name" value="BTB"/>
    <property type="match status" value="1"/>
</dbReference>
<dbReference type="Pfam" id="PF01344">
    <property type="entry name" value="Kelch_1"/>
    <property type="match status" value="2"/>
</dbReference>
<dbReference type="InterPro" id="IPR000210">
    <property type="entry name" value="BTB/POZ_dom"/>
</dbReference>
<dbReference type="SMART" id="SM00875">
    <property type="entry name" value="BACK"/>
    <property type="match status" value="1"/>
</dbReference>
<accession>A0A7E6EV28</accession>
<dbReference type="PROSITE" id="PS50097">
    <property type="entry name" value="BTB"/>
    <property type="match status" value="1"/>
</dbReference>
<dbReference type="SMART" id="SM00225">
    <property type="entry name" value="BTB"/>
    <property type="match status" value="1"/>
</dbReference>
<keyword evidence="4" id="KW-1185">Reference proteome</keyword>
<dbReference type="Pfam" id="PF24681">
    <property type="entry name" value="Kelch_KLHDC2_KLHL20_DRC7"/>
    <property type="match status" value="1"/>
</dbReference>
<dbReference type="SUPFAM" id="SSF117281">
    <property type="entry name" value="Kelch motif"/>
    <property type="match status" value="1"/>
</dbReference>
<dbReference type="InterPro" id="IPR011333">
    <property type="entry name" value="SKP1/BTB/POZ_sf"/>
</dbReference>
<dbReference type="InterPro" id="IPR006652">
    <property type="entry name" value="Kelch_1"/>
</dbReference>
<sequence length="593" mass="67299">MEGEVVKDKTKRIYHNETTRACHVLMELRNAGELCDAEILVGNTSFPIHRVILSSSSTYFRVLFTNERFQSNRQKVIIPNVSVNTMNSILEFAYTQECSINCNNVEDLLVAADYFNMIRLLQCCCEFLATGLTAENCIGIRRLAQIYSCRELQLAAHSYILQNFSIVYRRSDEFQRLNIDDICEIISSDNLNVKSEEIVFDGIVDWISYDPNNRKHYFNRLLQKVRFELTSACFIEQVQRYCCACGEDFTNNLFHIPVTFSPMEAVDISHVSLPTARIPNQILFVIGGWSGGSPTGIIETYDIRADRWIECPSVNSELGNRAFHACCTLGYLIYVIGGYDGRCHLNNVCCFDPVKMIWLESAPMHNKRCHVSVAIIGLQIYALGGFNGQTELKSAERYNHPSNQWTLIQDMNYQRSDAGATALNDILYICGGFSGQQYLNCAEFYSPKTNQWTLIAPMNNIRCGLSIIAYCDFIYALGGFSGVTRVTSAERYDPSVNKWQSIETMSIPRSNFAATILDDKVFVIGGVADENSIYNVEFYDIVTEKWHNVSHMNIHRRALSACVLEGLPNTYQYIAHRHQSENSGKQFAINKGQ</sequence>
<dbReference type="PANTHER" id="PTHR45632:SF3">
    <property type="entry name" value="KELCH-LIKE PROTEIN 32"/>
    <property type="match status" value="1"/>
</dbReference>
<feature type="domain" description="BTB" evidence="3">
    <location>
        <begin position="35"/>
        <end position="102"/>
    </location>
</feature>
<dbReference type="Proteomes" id="UP000515154">
    <property type="component" value="Linkage group LG5"/>
</dbReference>
<evidence type="ECO:0000256" key="2">
    <source>
        <dbReference type="ARBA" id="ARBA00022737"/>
    </source>
</evidence>
<evidence type="ECO:0000313" key="4">
    <source>
        <dbReference type="Proteomes" id="UP000515154"/>
    </source>
</evidence>
<name>A0A7E6EV28_9MOLL</name>
<proteinExistence type="predicted"/>
<gene>
    <name evidence="5" type="primary">LOC115212109</name>
</gene>
<dbReference type="Pfam" id="PF07707">
    <property type="entry name" value="BACK"/>
    <property type="match status" value="1"/>
</dbReference>
<dbReference type="AlphaFoldDB" id="A0A7E6EV28"/>
<organism evidence="4 5">
    <name type="scientific">Octopus sinensis</name>
    <name type="common">East Asian common octopus</name>
    <dbReference type="NCBI Taxonomy" id="2607531"/>
    <lineage>
        <taxon>Eukaryota</taxon>
        <taxon>Metazoa</taxon>
        <taxon>Spiralia</taxon>
        <taxon>Lophotrochozoa</taxon>
        <taxon>Mollusca</taxon>
        <taxon>Cephalopoda</taxon>
        <taxon>Coleoidea</taxon>
        <taxon>Octopodiformes</taxon>
        <taxon>Octopoda</taxon>
        <taxon>Incirrata</taxon>
        <taxon>Octopodidae</taxon>
        <taxon>Octopus</taxon>
    </lineage>
</organism>
<keyword evidence="2" id="KW-0677">Repeat</keyword>
<dbReference type="InterPro" id="IPR017096">
    <property type="entry name" value="BTB-kelch_protein"/>
</dbReference>
<dbReference type="PANTHER" id="PTHR45632">
    <property type="entry name" value="LD33804P"/>
    <property type="match status" value="1"/>
</dbReference>
<dbReference type="KEGG" id="osn:115212109"/>
<dbReference type="PIRSF" id="PIRSF037037">
    <property type="entry name" value="Kelch-like_protein_gigaxonin"/>
    <property type="match status" value="1"/>
</dbReference>